<gene>
    <name evidence="2" type="ORF">KQX54_001813</name>
</gene>
<keyword evidence="3" id="KW-1185">Reference proteome</keyword>
<dbReference type="AlphaFoldDB" id="A0AAV7ILD4"/>
<dbReference type="Proteomes" id="UP000826195">
    <property type="component" value="Unassembled WGS sequence"/>
</dbReference>
<reference evidence="2 3" key="1">
    <citation type="journal article" date="2021" name="J. Hered.">
        <title>A chromosome-level genome assembly of the parasitoid wasp, Cotesia glomerata (Hymenoptera: Braconidae).</title>
        <authorList>
            <person name="Pinto B.J."/>
            <person name="Weis J.J."/>
            <person name="Gamble T."/>
            <person name="Ode P.J."/>
            <person name="Paul R."/>
            <person name="Zaspel J.M."/>
        </authorList>
    </citation>
    <scope>NUCLEOTIDE SEQUENCE [LARGE SCALE GENOMIC DNA]</scope>
    <source>
        <strain evidence="2">CgM1</strain>
    </source>
</reference>
<accession>A0AAV7ILD4</accession>
<organism evidence="2 3">
    <name type="scientific">Cotesia glomerata</name>
    <name type="common">Lepidopteran parasitic wasp</name>
    <name type="synonym">Apanteles glomeratus</name>
    <dbReference type="NCBI Taxonomy" id="32391"/>
    <lineage>
        <taxon>Eukaryota</taxon>
        <taxon>Metazoa</taxon>
        <taxon>Ecdysozoa</taxon>
        <taxon>Arthropoda</taxon>
        <taxon>Hexapoda</taxon>
        <taxon>Insecta</taxon>
        <taxon>Pterygota</taxon>
        <taxon>Neoptera</taxon>
        <taxon>Endopterygota</taxon>
        <taxon>Hymenoptera</taxon>
        <taxon>Apocrita</taxon>
        <taxon>Ichneumonoidea</taxon>
        <taxon>Braconidae</taxon>
        <taxon>Microgastrinae</taxon>
        <taxon>Cotesia</taxon>
    </lineage>
</organism>
<sequence>MYIPCPKLGPKYLSSAIPTPIKVNSEALISPSLSLTPSPPRFSVFVYLSIFSAQTTTVKLIITSGSRLADKDKRENTTRKHKGEEGRAQGEYKGTSADMFCIQISDLKDPLACLQSLYSLSTVLSLFRASKENNQVVKGCRA</sequence>
<evidence type="ECO:0000256" key="1">
    <source>
        <dbReference type="SAM" id="MobiDB-lite"/>
    </source>
</evidence>
<name>A0AAV7ILD4_COTGL</name>
<feature type="region of interest" description="Disordered" evidence="1">
    <location>
        <begin position="70"/>
        <end position="90"/>
    </location>
</feature>
<evidence type="ECO:0000313" key="2">
    <source>
        <dbReference type="EMBL" id="KAH0553515.1"/>
    </source>
</evidence>
<protein>
    <submittedName>
        <fullName evidence="2">Uncharacterized protein</fullName>
    </submittedName>
</protein>
<proteinExistence type="predicted"/>
<evidence type="ECO:0000313" key="3">
    <source>
        <dbReference type="Proteomes" id="UP000826195"/>
    </source>
</evidence>
<comment type="caution">
    <text evidence="2">The sequence shown here is derived from an EMBL/GenBank/DDBJ whole genome shotgun (WGS) entry which is preliminary data.</text>
</comment>
<dbReference type="EMBL" id="JAHXZJ010001119">
    <property type="protein sequence ID" value="KAH0553515.1"/>
    <property type="molecule type" value="Genomic_DNA"/>
</dbReference>